<evidence type="ECO:0000313" key="2">
    <source>
        <dbReference type="Proteomes" id="UP000182264"/>
    </source>
</evidence>
<reference evidence="1 2" key="1">
    <citation type="journal article" date="2017" name="Genome Announc.">
        <title>Complete Genome Sequences of Two Acetylene-Fermenting Pelobacter acetylenicus Strains.</title>
        <authorList>
            <person name="Sutton J.M."/>
            <person name="Baesman S.M."/>
            <person name="Fierst J.L."/>
            <person name="Poret-Peterson A.T."/>
            <person name="Oremland R.S."/>
            <person name="Dunlap D.S."/>
            <person name="Akob D.M."/>
        </authorList>
    </citation>
    <scope>NUCLEOTIDE SEQUENCE [LARGE SCALE GENOMIC DNA]</scope>
    <source>
        <strain evidence="1 2">DSM 3247</strain>
    </source>
</reference>
<dbReference type="KEGG" id="pace:A6070_11035"/>
<dbReference type="EMBL" id="CP015518">
    <property type="protein sequence ID" value="APG24001.1"/>
    <property type="molecule type" value="Genomic_DNA"/>
</dbReference>
<evidence type="ECO:0000313" key="1">
    <source>
        <dbReference type="EMBL" id="APG24001.1"/>
    </source>
</evidence>
<accession>A0A1L3GDH0</accession>
<dbReference type="Proteomes" id="UP000182264">
    <property type="component" value="Chromosome"/>
</dbReference>
<dbReference type="OrthoDB" id="5395712at2"/>
<organism evidence="1 2">
    <name type="scientific">Syntrophotalea acetylenica</name>
    <name type="common">Pelobacter acetylenicus</name>
    <dbReference type="NCBI Taxonomy" id="29542"/>
    <lineage>
        <taxon>Bacteria</taxon>
        <taxon>Pseudomonadati</taxon>
        <taxon>Thermodesulfobacteriota</taxon>
        <taxon>Desulfuromonadia</taxon>
        <taxon>Desulfuromonadales</taxon>
        <taxon>Syntrophotaleaceae</taxon>
        <taxon>Syntrophotalea</taxon>
    </lineage>
</organism>
<sequence length="140" mass="16185">MQGTPIKLAAQLVELPKAVLSRLHRDGVITDPVSDDDLRGLVLLGHVWGKPWYARRMLAPLSKDYRRKLLLEPDLSRAERYALSCYLNAKKGTRVYTRDIIGRVRHYLGANLSEEQVKKVRTIAYDIRRGKRLDFREAKE</sequence>
<dbReference type="AlphaFoldDB" id="A0A1L3GDH0"/>
<keyword evidence="2" id="KW-1185">Reference proteome</keyword>
<name>A0A1L3GDH0_SYNAC</name>
<dbReference type="RefSeq" id="WP_072285818.1">
    <property type="nucleotide sequence ID" value="NZ_CP015455.1"/>
</dbReference>
<proteinExistence type="predicted"/>
<dbReference type="STRING" id="29542.A6070_11035"/>
<protein>
    <submittedName>
        <fullName evidence="1">Uncharacterized protein</fullName>
    </submittedName>
</protein>
<gene>
    <name evidence="1" type="ORF">A7E75_02415</name>
</gene>